<dbReference type="Proteomes" id="UP000499080">
    <property type="component" value="Unassembled WGS sequence"/>
</dbReference>
<reference evidence="1 2" key="1">
    <citation type="journal article" date="2019" name="Sci. Rep.">
        <title>Orb-weaving spider Araneus ventricosus genome elucidates the spidroin gene catalogue.</title>
        <authorList>
            <person name="Kono N."/>
            <person name="Nakamura H."/>
            <person name="Ohtoshi R."/>
            <person name="Moran D.A.P."/>
            <person name="Shinohara A."/>
            <person name="Yoshida Y."/>
            <person name="Fujiwara M."/>
            <person name="Mori M."/>
            <person name="Tomita M."/>
            <person name="Arakawa K."/>
        </authorList>
    </citation>
    <scope>NUCLEOTIDE SEQUENCE [LARGE SCALE GENOMIC DNA]</scope>
</reference>
<dbReference type="AlphaFoldDB" id="A0A4Y2BR03"/>
<accession>A0A4Y2BR03</accession>
<organism evidence="1 2">
    <name type="scientific">Araneus ventricosus</name>
    <name type="common">Orbweaver spider</name>
    <name type="synonym">Epeira ventricosa</name>
    <dbReference type="NCBI Taxonomy" id="182803"/>
    <lineage>
        <taxon>Eukaryota</taxon>
        <taxon>Metazoa</taxon>
        <taxon>Ecdysozoa</taxon>
        <taxon>Arthropoda</taxon>
        <taxon>Chelicerata</taxon>
        <taxon>Arachnida</taxon>
        <taxon>Araneae</taxon>
        <taxon>Araneomorphae</taxon>
        <taxon>Entelegynae</taxon>
        <taxon>Araneoidea</taxon>
        <taxon>Araneidae</taxon>
        <taxon>Araneus</taxon>
    </lineage>
</organism>
<name>A0A4Y2BR03_ARAVE</name>
<proteinExistence type="predicted"/>
<evidence type="ECO:0000313" key="1">
    <source>
        <dbReference type="EMBL" id="GBL94127.1"/>
    </source>
</evidence>
<dbReference type="EMBL" id="BGPR01000099">
    <property type="protein sequence ID" value="GBL94127.1"/>
    <property type="molecule type" value="Genomic_DNA"/>
</dbReference>
<comment type="caution">
    <text evidence="1">The sequence shown here is derived from an EMBL/GenBank/DDBJ whole genome shotgun (WGS) entry which is preliminary data.</text>
</comment>
<evidence type="ECO:0000313" key="2">
    <source>
        <dbReference type="Proteomes" id="UP000499080"/>
    </source>
</evidence>
<gene>
    <name evidence="1" type="ORF">AVEN_185078_1</name>
</gene>
<protein>
    <recommendedName>
        <fullName evidence="3">CCHC-type domain-containing protein</fullName>
    </recommendedName>
</protein>
<dbReference type="OrthoDB" id="10035396at2759"/>
<evidence type="ECO:0008006" key="3">
    <source>
        <dbReference type="Google" id="ProtNLM"/>
    </source>
</evidence>
<keyword evidence="2" id="KW-1185">Reference proteome</keyword>
<sequence length="140" mass="15779">MNTRCIKCNGEHATRDCNIKEKIAEPTCINCGEKGHFAAWKGCKALPVTTKPTKRQPRKAYAQAAAVQRIKEERTEEIVKEAKTEKLMDLTDLKDSLQTLREVKMLIQEFPTLLEAAKRCKGASTKQEKVLIVLSLFMGD</sequence>
<dbReference type="Gene3D" id="4.10.60.10">
    <property type="entry name" value="Zinc finger, CCHC-type"/>
    <property type="match status" value="1"/>
</dbReference>